<dbReference type="EMBL" id="MKIP01000043">
    <property type="protein sequence ID" value="OLP59963.1"/>
    <property type="molecule type" value="Genomic_DNA"/>
</dbReference>
<comment type="caution">
    <text evidence="10">The sequence shown here is derived from an EMBL/GenBank/DDBJ whole genome shotgun (WGS) entry which is preliminary data.</text>
</comment>
<comment type="function">
    <text evidence="7">Topoisomerase IV is essential for chromosome segregation. It relaxes supercoiled DNA. Performs the decatenation events required during the replication of a circular DNA molecule.</text>
</comment>
<evidence type="ECO:0000256" key="5">
    <source>
        <dbReference type="ARBA" id="ARBA00023136"/>
    </source>
</evidence>
<organism evidence="10 11">
    <name type="scientific">Xaviernesmea oryzae</name>
    <dbReference type="NCBI Taxonomy" id="464029"/>
    <lineage>
        <taxon>Bacteria</taxon>
        <taxon>Pseudomonadati</taxon>
        <taxon>Pseudomonadota</taxon>
        <taxon>Alphaproteobacteria</taxon>
        <taxon>Hyphomicrobiales</taxon>
        <taxon>Rhizobiaceae</taxon>
        <taxon>Rhizobium/Agrobacterium group</taxon>
        <taxon>Xaviernesmea</taxon>
    </lineage>
</organism>
<evidence type="ECO:0000256" key="6">
    <source>
        <dbReference type="ARBA" id="ARBA00023235"/>
    </source>
</evidence>
<dbReference type="GO" id="GO:0005737">
    <property type="term" value="C:cytoplasm"/>
    <property type="evidence" value="ECO:0007669"/>
    <property type="project" value="TreeGrafter"/>
</dbReference>
<evidence type="ECO:0000256" key="3">
    <source>
        <dbReference type="ARBA" id="ARBA00023029"/>
    </source>
</evidence>
<dbReference type="Pfam" id="PF03989">
    <property type="entry name" value="DNA_gyraseA_C"/>
    <property type="match status" value="3"/>
</dbReference>
<dbReference type="SMART" id="SM00434">
    <property type="entry name" value="TOP4c"/>
    <property type="match status" value="1"/>
</dbReference>
<dbReference type="GO" id="GO:0009330">
    <property type="term" value="C:DNA topoisomerase type II (double strand cut, ATP-hydrolyzing) complex"/>
    <property type="evidence" value="ECO:0007669"/>
    <property type="project" value="TreeGrafter"/>
</dbReference>
<gene>
    <name evidence="7" type="primary">parC</name>
    <name evidence="10" type="ORF">BJF93_10250</name>
</gene>
<dbReference type="NCBIfam" id="NF004044">
    <property type="entry name" value="PRK05561.1"/>
    <property type="match status" value="1"/>
</dbReference>
<dbReference type="Gene3D" id="3.30.1360.40">
    <property type="match status" value="1"/>
</dbReference>
<keyword evidence="5 7" id="KW-0472">Membrane</keyword>
<dbReference type="PROSITE" id="PS52040">
    <property type="entry name" value="TOPO_IIA"/>
    <property type="match status" value="1"/>
</dbReference>
<keyword evidence="4 7" id="KW-0238">DNA-binding</keyword>
<evidence type="ECO:0000256" key="4">
    <source>
        <dbReference type="ARBA" id="ARBA00023125"/>
    </source>
</evidence>
<dbReference type="InterPro" id="IPR002205">
    <property type="entry name" value="Topo_IIA_dom_A"/>
</dbReference>
<evidence type="ECO:0000256" key="1">
    <source>
        <dbReference type="ARBA" id="ARBA00000185"/>
    </source>
</evidence>
<comment type="catalytic activity">
    <reaction evidence="1 7 8">
        <text>ATP-dependent breakage, passage and rejoining of double-stranded DNA.</text>
        <dbReference type="EC" id="5.6.2.2"/>
    </reaction>
</comment>
<feature type="domain" description="Topo IIA-type catalytic" evidence="9">
    <location>
        <begin position="41"/>
        <end position="505"/>
    </location>
</feature>
<dbReference type="HAMAP" id="MF_00936">
    <property type="entry name" value="ParC_type1"/>
    <property type="match status" value="1"/>
</dbReference>
<proteinExistence type="inferred from homology"/>
<feature type="site" description="Interaction with DNA" evidence="7">
    <location>
        <position position="85"/>
    </location>
</feature>
<dbReference type="InterPro" id="IPR013757">
    <property type="entry name" value="Topo_IIA_A_a_sf"/>
</dbReference>
<dbReference type="Pfam" id="PF00521">
    <property type="entry name" value="DNA_topoisoIV"/>
    <property type="match status" value="1"/>
</dbReference>
<dbReference type="InterPro" id="IPR005742">
    <property type="entry name" value="TopoIV_A_Gneg"/>
</dbReference>
<reference evidence="10 11" key="1">
    <citation type="submission" date="2016-09" db="EMBL/GenBank/DDBJ databases">
        <title>Rhizobium sp. nov., a novel species isolated from the rice rhizosphere.</title>
        <authorList>
            <person name="Zhao J."/>
            <person name="Zhang X."/>
        </authorList>
    </citation>
    <scope>NUCLEOTIDE SEQUENCE [LARGE SCALE GENOMIC DNA]</scope>
    <source>
        <strain evidence="10 11">1.7048</strain>
    </source>
</reference>
<keyword evidence="6 7" id="KW-0413">Isomerase</keyword>
<dbReference type="Gene3D" id="2.120.10.90">
    <property type="entry name" value="DNA gyrase/topoisomerase IV, subunit A, C-terminal"/>
    <property type="match status" value="1"/>
</dbReference>
<feature type="site" description="Interaction with DNA" evidence="7">
    <location>
        <position position="49"/>
    </location>
</feature>
<comment type="subunit">
    <text evidence="7">Heterotetramer composed of ParC and ParE.</text>
</comment>
<dbReference type="RefSeq" id="WP_075627725.1">
    <property type="nucleotide sequence ID" value="NZ_FOAM01000002.1"/>
</dbReference>
<sequence>MGQSLPPSGPDDDHIQPVDLKAALEERYLAYALSTIMHRALPDVRDGLKPVHRRIVYAMSEMGLRSNTAFRKCAKIVGEVMGNFHPHGDQSIYDALVRLAQDFSVRYPLVDGQGNFGNIDGDSPAAMRYTESKMTPVAELLLGGIDEDAVDFRETYDESNSEPVVLPGAFPNLLANGSSGIAVGMATSIPPHNVHELCDAATLLIKKPDASIEEIVDKVPGPDFPTGGVIIDGRASIIEAYATGRGGFRVRARWSVEDLGRGAWQIVVTEIPYQVQKSRLIEKVAELLIARKLPLLEDIRDESAEDVRVVLVPKSRSVDPTIMMESLFRLTELESRFPLNMNVLSMGRIPKVMSIRDVLLEWLQHRREVLQRRSRFRLAAIEKRLEILGGYLIAYLNLDEVIRIIREEDEAKPALMAAFSLTDLQAESILNMRLRSLRKLEEFEIRTEFDNLSKEKAGIEALLDSPEKQWKTVSDEIADVRKRFSKATDLGRRRTDFADAPQADVEAIQQAMIEKEPITVVISQKGWIRALKGHIADTSTLQFKEGDGPKLAFPAMTTDRLLIMTTGGKAFTLGADKLPGGRGHGEPLRIIVDMDTDQDVLAAFVHDPTRKRLIASTGGYGFIVSETELVANTRKGRQVMNVTLPEEVKLLVPVKGDHVAVVGENRKMVVFPLAQVPEMGRGKGVRLQRYKDGGVSDIRCFAIDEGLTWADSAGRSFAKSREELVEWLGDRAEAGRLVPKGFPRSGKFTG</sequence>
<dbReference type="Gene3D" id="1.10.268.10">
    <property type="entry name" value="Topoisomerase, domain 3"/>
    <property type="match status" value="1"/>
</dbReference>
<evidence type="ECO:0000256" key="8">
    <source>
        <dbReference type="PROSITE-ProRule" id="PRU01384"/>
    </source>
</evidence>
<dbReference type="GO" id="GO:0007059">
    <property type="term" value="P:chromosome segregation"/>
    <property type="evidence" value="ECO:0007669"/>
    <property type="project" value="UniProtKB-UniRule"/>
</dbReference>
<dbReference type="PANTHER" id="PTHR43493:SF1">
    <property type="entry name" value="DNA TOPOISOMERASE 4 SUBUNIT A"/>
    <property type="match status" value="1"/>
</dbReference>
<dbReference type="InterPro" id="IPR050220">
    <property type="entry name" value="Type_II_DNA_Topoisomerases"/>
</dbReference>
<dbReference type="FunFam" id="1.10.268.10:FF:000001">
    <property type="entry name" value="DNA gyrase subunit A"/>
    <property type="match status" value="1"/>
</dbReference>
<feature type="active site" description="O-(5'-phospho-DNA)-tyrosine intermediate" evidence="7 8">
    <location>
        <position position="129"/>
    </location>
</feature>
<evidence type="ECO:0000256" key="7">
    <source>
        <dbReference type="HAMAP-Rule" id="MF_00936"/>
    </source>
</evidence>
<evidence type="ECO:0000313" key="11">
    <source>
        <dbReference type="Proteomes" id="UP000186364"/>
    </source>
</evidence>
<dbReference type="SUPFAM" id="SSF56719">
    <property type="entry name" value="Type II DNA topoisomerase"/>
    <property type="match status" value="1"/>
</dbReference>
<dbReference type="GO" id="GO:0005524">
    <property type="term" value="F:ATP binding"/>
    <property type="evidence" value="ECO:0007669"/>
    <property type="project" value="InterPro"/>
</dbReference>
<feature type="site" description="Transition state stabilizer" evidence="7">
    <location>
        <position position="128"/>
    </location>
</feature>
<dbReference type="Gene3D" id="3.90.199.10">
    <property type="entry name" value="Topoisomerase II, domain 5"/>
    <property type="match status" value="1"/>
</dbReference>
<dbReference type="PANTHER" id="PTHR43493">
    <property type="entry name" value="DNA GYRASE/TOPOISOMERASE SUBUNIT A"/>
    <property type="match status" value="1"/>
</dbReference>
<dbReference type="OrthoDB" id="9806486at2"/>
<dbReference type="NCBIfam" id="TIGR01062">
    <property type="entry name" value="parC_Gneg"/>
    <property type="match status" value="1"/>
</dbReference>
<comment type="similarity">
    <text evidence="7">Belongs to the type II topoisomerase GyrA/ParC subunit family. ParC type 1 subfamily.</text>
</comment>
<keyword evidence="11" id="KW-1185">Reference proteome</keyword>
<accession>A0A1Q9AWY2</accession>
<dbReference type="EC" id="5.6.2.2" evidence="7"/>
<dbReference type="InterPro" id="IPR006691">
    <property type="entry name" value="GyrA/parC_rep"/>
</dbReference>
<feature type="site" description="Interaction with DNA" evidence="7">
    <location>
        <position position="87"/>
    </location>
</feature>
<dbReference type="GO" id="GO:0003918">
    <property type="term" value="F:DNA topoisomerase type II (double strand cut, ATP-hydrolyzing) activity"/>
    <property type="evidence" value="ECO:0007669"/>
    <property type="project" value="UniProtKB-UniRule"/>
</dbReference>
<dbReference type="SUPFAM" id="SSF101904">
    <property type="entry name" value="GyrA/ParC C-terminal domain-like"/>
    <property type="match status" value="1"/>
</dbReference>
<evidence type="ECO:0000313" key="10">
    <source>
        <dbReference type="EMBL" id="OLP59963.1"/>
    </source>
</evidence>
<keyword evidence="3 7" id="KW-0799">Topoisomerase</keyword>
<protein>
    <recommendedName>
        <fullName evidence="7">DNA topoisomerase 4 subunit A</fullName>
        <ecNumber evidence="7">5.6.2.2</ecNumber>
    </recommendedName>
    <alternativeName>
        <fullName evidence="7">Topoisomerase IV subunit A</fullName>
    </alternativeName>
</protein>
<dbReference type="GO" id="GO:0006265">
    <property type="term" value="P:DNA topological change"/>
    <property type="evidence" value="ECO:0007669"/>
    <property type="project" value="UniProtKB-UniRule"/>
</dbReference>
<dbReference type="AlphaFoldDB" id="A0A1Q9AWY2"/>
<dbReference type="GO" id="GO:0005694">
    <property type="term" value="C:chromosome"/>
    <property type="evidence" value="ECO:0007669"/>
    <property type="project" value="InterPro"/>
</dbReference>
<evidence type="ECO:0000259" key="9">
    <source>
        <dbReference type="PROSITE" id="PS52040"/>
    </source>
</evidence>
<dbReference type="CDD" id="cd00187">
    <property type="entry name" value="TOP4c"/>
    <property type="match status" value="1"/>
</dbReference>
<name>A0A1Q9AWY2_9HYPH</name>
<keyword evidence="2 7" id="KW-1003">Cell membrane</keyword>
<dbReference type="InterPro" id="IPR013758">
    <property type="entry name" value="Topo_IIA_A/C_ab"/>
</dbReference>
<comment type="subcellular location">
    <subcellularLocation>
        <location evidence="7">Cell membrane</location>
        <topology evidence="7">Peripheral membrane protein</topology>
    </subcellularLocation>
</comment>
<dbReference type="InterPro" id="IPR013760">
    <property type="entry name" value="Topo_IIA-like_dom_sf"/>
</dbReference>
<dbReference type="GO" id="GO:0003677">
    <property type="term" value="F:DNA binding"/>
    <property type="evidence" value="ECO:0007669"/>
    <property type="project" value="UniProtKB-UniRule"/>
</dbReference>
<dbReference type="Proteomes" id="UP000186364">
    <property type="component" value="Unassembled WGS sequence"/>
</dbReference>
<dbReference type="GO" id="GO:0019897">
    <property type="term" value="C:extrinsic component of plasma membrane"/>
    <property type="evidence" value="ECO:0007669"/>
    <property type="project" value="UniProtKB-UniRule"/>
</dbReference>
<dbReference type="InterPro" id="IPR035516">
    <property type="entry name" value="Gyrase/topoIV_suA_C"/>
</dbReference>
<evidence type="ECO:0000256" key="2">
    <source>
        <dbReference type="ARBA" id="ARBA00022475"/>
    </source>
</evidence>